<dbReference type="NCBIfam" id="NF012210">
    <property type="entry name" value="PDxFFG"/>
    <property type="match status" value="1"/>
</dbReference>
<evidence type="ECO:0000313" key="3">
    <source>
        <dbReference type="Proteomes" id="UP000019229"/>
    </source>
</evidence>
<keyword evidence="3" id="KW-1185">Reference proteome</keyword>
<protein>
    <recommendedName>
        <fullName evidence="4">PDxFFG protein</fullName>
    </recommendedName>
</protein>
<name>W5UT08_9BACT</name>
<dbReference type="EMBL" id="CP007154">
    <property type="protein sequence ID" value="AHH45349.1"/>
    <property type="molecule type" value="Genomic_DNA"/>
</dbReference>
<dbReference type="RefSeq" id="WP_025279625.1">
    <property type="nucleotide sequence ID" value="NZ_CP007154.1"/>
</dbReference>
<dbReference type="OrthoDB" id="403891at2"/>
<feature type="coiled-coil region" evidence="1">
    <location>
        <begin position="1030"/>
        <end position="1102"/>
    </location>
</feature>
<dbReference type="Proteomes" id="UP000019229">
    <property type="component" value="Chromosome"/>
</dbReference>
<dbReference type="eggNOG" id="ENOG5033TDI">
    <property type="taxonomic scope" value="Bacteria"/>
</dbReference>
<evidence type="ECO:0000256" key="1">
    <source>
        <dbReference type="SAM" id="Coils"/>
    </source>
</evidence>
<reference evidence="2 3" key="1">
    <citation type="journal article" date="2014" name="Genome Announc.">
        <title>Complete Genome Sequence of Mycoplasma bovoculi Strain M165/69T (ATCC 29104).</title>
        <authorList>
            <person name="Calcutt M.J."/>
            <person name="Foecking M.F."/>
        </authorList>
    </citation>
    <scope>NUCLEOTIDE SEQUENCE [LARGE SCALE GENOMIC DNA]</scope>
    <source>
        <strain evidence="2">M165/69</strain>
    </source>
</reference>
<accession>W5UT08</accession>
<proteinExistence type="predicted"/>
<evidence type="ECO:0000313" key="2">
    <source>
        <dbReference type="EMBL" id="AHH45349.1"/>
    </source>
</evidence>
<organism evidence="2 3">
    <name type="scientific">Mesomycoplasma bovoculi M165/69</name>
    <dbReference type="NCBI Taxonomy" id="743966"/>
    <lineage>
        <taxon>Bacteria</taxon>
        <taxon>Bacillati</taxon>
        <taxon>Mycoplasmatota</taxon>
        <taxon>Mycoplasmoidales</taxon>
        <taxon>Metamycoplasmataceae</taxon>
        <taxon>Mesomycoplasma</taxon>
    </lineage>
</organism>
<dbReference type="KEGG" id="mbc:MYB_01700"/>
<dbReference type="HOGENOM" id="CLU_001237_0_0_14"/>
<sequence length="2094" mass="238563">MKLSKPLSRFLIASATVAASTGILIAGIKLYSIHNELGVYPIQIKDKVSDFIAKKDQISEAEFVNTKGEKVAHFDVKALTDKSVKEPIVLEDNIESKQRRFSTDEFEKWFGEHYNRQTPIFNVRVGLMNFVNEYWDALEPQEFLEYALWFVNNVSWGPDAISLQHFALKKGVTRKGNNLLLGQHSGLRKEETKIDFYPDSFFGSFPIFSKLAGKGNALDNLTYKIFSNPISKSALDEYLATIPQKQVLANWDKRDNVAGLAGISLLKGQKVYKYNLLQLLAQTVGMSSPTDTKTSSAKKIAKEFDKFSRYNFIVFDYPGQTLDQVKEKFEAAALLVANKLSLQLPSGYQFQFDDLELQPKTIANVEIQRGIDKYTTNTGNDNFPQGILKISFEKSGDQTTNDTMGLYLIHNFKDSTMTLEIAEMAAAIKSKVDEIVKDGFYDLYNIHQGDEKQIGLYQQSPDEVSFFAIDNEWNPSPTTYAQNEYLSNFDSSLWSVWTVKNLEKVSPTILKVNLQKGDETTSVQSKSITFDLDPKKPDYKKQLREFSYFKQAINWFDRSTPRIIQEVDQLVNGKSETYYQLYADVYDGLIDTVLTNKPLTGEQLQGTYLTKTVDPKTGMLSYSSQKGQYIGFSPTSRISYISLLKASSPFFKTTGINYLKYVGTHEYGHHQTLTYAQDNSDPSTNVILNALSTITQPQVQSFYNLRTLQLYLDARSSGLKIRRSDPDLNSSLTGVFPNFSYKKGGENSFETEKEIYGSTQNQDIGVLLADPTRRFLQSFNGLKKAAQLRNLKLYDLFLLNSFDTESGTINPSTEDKAEYFRQSQKLLNSIVPGSVPNASQTNIQNQTKTSLSPFISGSDIKDLYTHSITDGKGNQIQFDENNKPIIATYTVNSDGVTFSNLDVKVFYPNGKPVIDVKTFKQSNSLAELTQAISAVQESFLRQLVVKFSDNGWNGTSNTNTSNVEKFRVNSQEWSNILTSLLTNPVEKYAFLNSVSTNNKNNVTFELADHLVQDLDIEKILSNKNEKTDPKNTKEENIKELFQQLQLNEQERQKIESIIQKNTKLKDKNKIIEFFKKKHDDVINQLNTQLKQIQNQQQIVNTTSVQSNNLYDELKNIGDIKNSFYQKISDAIFEKLSKYVSAFDKEINLLELSKVLLDQDKHTPTQTRSTKNGQEITANKEIIKIVTISNKLINLFKQKLYQEVANKLDTLLTFKVNGQTQKAPNLLQQLKKDILAAGDAGKTSDEYHNELFRFRNSIEFGSIPYAKIIDVNGKTYYQNPKYDIFVNINKLDEQGRIIRSQGTATISDNSETDPNSYDKPVHKAPLATLLKLDKLDTLGGLFGIARDFTFHKRSNSSELDKSKIYLDAWDSELFGFDYNHNYFVNQAGTTSFSKMSSFLDFISIDPFMMTIEKVDDDYVRNWNLDYTMTKFDLFSYAFDKLSQENKTTTSKPSESIQNSTTLIDKLASIFNLDKSEIQTKVQGFANTLMNAFEQSTLNLLFKNPDINNKNIDPLFLSSVGFRGFTTYKGNPSDDSSSLTTKFGPFHDLEQVKSGYKTTAFRYRAISDVNSVSFASESFVGDDLNNSNKSQVFSWIKDFLNENSIKYNDISLYMLQYIVGSKNYFAPGTNQPILYTQSDIELTNLRTKNQNRSEARPDDYFSNYVYNFPESLTRDFVQIHYVPSQQNLDNLPSAFSNISENNTGNEYFVDGSLTKRWFRSYMPVFDIGQGRNQTTITPFTNFYLTSLVAGLSAQKLNNLYDSLKEIFEKSQKEQVYKAISDLQVEGQKEISAITGNFAGDKYIDKVLAENKVLEQKEKIAKNFGSKIDEMAGPINIALQLAMTKFQGELQNWHNYYDSTISPFIRDGIWRTGYIGQNNSTNNGFFKDRFQRKVLDWQLYDENRNPVHDDTLSITDLQGQTVTNRPAAYWYYLLKSEGIGETTVSGIWRDSQRDQVVLWGFVKKDEASKIKYLTFEDQSGQKFNISVSTKNNDNLFYLKRQADPSTKWTLADEGYTSWITSWSIIGDFKNALLRPNESGSREFRVYFSDANNKEIPGLLDLGHYEFVAENGKNYNTAPTFLTKKGEQTYFVVRTQFS</sequence>
<dbReference type="STRING" id="743966.MYB_01700"/>
<dbReference type="PATRIC" id="fig|743966.3.peg.341"/>
<gene>
    <name evidence="2" type="ORF">MYB_01700</name>
</gene>
<evidence type="ECO:0008006" key="4">
    <source>
        <dbReference type="Google" id="ProtNLM"/>
    </source>
</evidence>
<keyword evidence="1" id="KW-0175">Coiled coil</keyword>